<dbReference type="Pfam" id="PF13380">
    <property type="entry name" value="CoA_binding_2"/>
    <property type="match status" value="1"/>
</dbReference>
<gene>
    <name evidence="2" type="ORF">SAMN05421739_101185</name>
</gene>
<dbReference type="InterPro" id="IPR036291">
    <property type="entry name" value="NAD(P)-bd_dom_sf"/>
</dbReference>
<dbReference type="STRING" id="1436961.SAMN05421739_101185"/>
<protein>
    <recommendedName>
        <fullName evidence="1">CoA-binding domain-containing protein</fullName>
    </recommendedName>
</protein>
<dbReference type="OrthoDB" id="708726at2"/>
<accession>A0A1I2M644</accession>
<dbReference type="Proteomes" id="UP000198724">
    <property type="component" value="Unassembled WGS sequence"/>
</dbReference>
<evidence type="ECO:0000313" key="2">
    <source>
        <dbReference type="EMBL" id="SFF86973.1"/>
    </source>
</evidence>
<keyword evidence="3" id="KW-1185">Reference proteome</keyword>
<dbReference type="SUPFAM" id="SSF51735">
    <property type="entry name" value="NAD(P)-binding Rossmann-fold domains"/>
    <property type="match status" value="1"/>
</dbReference>
<organism evidence="2 3">
    <name type="scientific">Pontibacter chinhatensis</name>
    <dbReference type="NCBI Taxonomy" id="1436961"/>
    <lineage>
        <taxon>Bacteria</taxon>
        <taxon>Pseudomonadati</taxon>
        <taxon>Bacteroidota</taxon>
        <taxon>Cytophagia</taxon>
        <taxon>Cytophagales</taxon>
        <taxon>Hymenobacteraceae</taxon>
        <taxon>Pontibacter</taxon>
    </lineage>
</organism>
<dbReference type="AlphaFoldDB" id="A0A1I2M644"/>
<dbReference type="InterPro" id="IPR003781">
    <property type="entry name" value="CoA-bd"/>
</dbReference>
<evidence type="ECO:0000259" key="1">
    <source>
        <dbReference type="Pfam" id="PF13380"/>
    </source>
</evidence>
<dbReference type="RefSeq" id="WP_092098108.1">
    <property type="nucleotide sequence ID" value="NZ_FOOT01000001.1"/>
</dbReference>
<proteinExistence type="predicted"/>
<sequence>MKKTVVLGASDNPDRYAYKAVHKLQRHGHEVVPVGIKKAEVGGLSIVTDKAQPIEEVDTVTLYVGPRNQPVWYDYILNLKPKRIIFNPGTENPELEKKAKEANIETLHHCTLVMLATDSY</sequence>
<evidence type="ECO:0000313" key="3">
    <source>
        <dbReference type="Proteomes" id="UP000198724"/>
    </source>
</evidence>
<dbReference type="EMBL" id="FOOT01000001">
    <property type="protein sequence ID" value="SFF86973.1"/>
    <property type="molecule type" value="Genomic_DNA"/>
</dbReference>
<name>A0A1I2M644_9BACT</name>
<dbReference type="Gene3D" id="3.40.50.720">
    <property type="entry name" value="NAD(P)-binding Rossmann-like Domain"/>
    <property type="match status" value="1"/>
</dbReference>
<feature type="domain" description="CoA-binding" evidence="1">
    <location>
        <begin position="2"/>
        <end position="115"/>
    </location>
</feature>
<reference evidence="3" key="1">
    <citation type="submission" date="2016-10" db="EMBL/GenBank/DDBJ databases">
        <authorList>
            <person name="Varghese N."/>
            <person name="Submissions S."/>
        </authorList>
    </citation>
    <scope>NUCLEOTIDE SEQUENCE [LARGE SCALE GENOMIC DNA]</scope>
    <source>
        <strain evidence="3">LP51</strain>
    </source>
</reference>